<sequence>MLNSKFKIHEHKENDKDLVDNIIDIFEEKVNTLVNNEDNKIPFDEKKIIRVIKKNCFDPVQEYCKTCKRDDYDENRDYNSCWHFKKKIDYVEVFEFAKFFKKYCNEYEGHYAMSNKDLGSKFEDFCKKILKMEFTTWNAKVILTGANINEVESTIRVGNTNIEGIRKGKFDAGVLVGVLKQRIQKSAYNTANLSEEEIIVTTYIEIGGQI</sequence>
<gene>
    <name evidence="1" type="ORF">GMARGA_LOCUS968</name>
</gene>
<protein>
    <submittedName>
        <fullName evidence="1">35722_t:CDS:1</fullName>
    </submittedName>
</protein>
<proteinExistence type="predicted"/>
<accession>A0ABM8VY06</accession>
<reference evidence="1 2" key="1">
    <citation type="submission" date="2021-06" db="EMBL/GenBank/DDBJ databases">
        <authorList>
            <person name="Kallberg Y."/>
            <person name="Tangrot J."/>
            <person name="Rosling A."/>
        </authorList>
    </citation>
    <scope>NUCLEOTIDE SEQUENCE [LARGE SCALE GENOMIC DNA]</scope>
    <source>
        <strain evidence="1 2">120-4 pot B 10/14</strain>
    </source>
</reference>
<comment type="caution">
    <text evidence="1">The sequence shown here is derived from an EMBL/GenBank/DDBJ whole genome shotgun (WGS) entry which is preliminary data.</text>
</comment>
<evidence type="ECO:0000313" key="2">
    <source>
        <dbReference type="Proteomes" id="UP000789901"/>
    </source>
</evidence>
<name>A0ABM8VY06_GIGMA</name>
<dbReference type="Proteomes" id="UP000789901">
    <property type="component" value="Unassembled WGS sequence"/>
</dbReference>
<dbReference type="EMBL" id="CAJVQB010000212">
    <property type="protein sequence ID" value="CAG8475169.1"/>
    <property type="molecule type" value="Genomic_DNA"/>
</dbReference>
<keyword evidence="2" id="KW-1185">Reference proteome</keyword>
<organism evidence="1 2">
    <name type="scientific">Gigaspora margarita</name>
    <dbReference type="NCBI Taxonomy" id="4874"/>
    <lineage>
        <taxon>Eukaryota</taxon>
        <taxon>Fungi</taxon>
        <taxon>Fungi incertae sedis</taxon>
        <taxon>Mucoromycota</taxon>
        <taxon>Glomeromycotina</taxon>
        <taxon>Glomeromycetes</taxon>
        <taxon>Diversisporales</taxon>
        <taxon>Gigasporaceae</taxon>
        <taxon>Gigaspora</taxon>
    </lineage>
</organism>
<evidence type="ECO:0000313" key="1">
    <source>
        <dbReference type="EMBL" id="CAG8475169.1"/>
    </source>
</evidence>